<evidence type="ECO:0000256" key="3">
    <source>
        <dbReference type="ARBA" id="ARBA00022737"/>
    </source>
</evidence>
<keyword evidence="11" id="KW-1185">Reference proteome</keyword>
<dbReference type="CDD" id="cd00051">
    <property type="entry name" value="EFh"/>
    <property type="match status" value="1"/>
</dbReference>
<dbReference type="InterPro" id="IPR002048">
    <property type="entry name" value="EF_hand_dom"/>
</dbReference>
<comment type="subcellular location">
    <subcellularLocation>
        <location evidence="1">Cytoplasm</location>
        <location evidence="1">Cytoskeleton</location>
        <location evidence="1">Flagellum axoneme</location>
    </subcellularLocation>
</comment>
<dbReference type="SUPFAM" id="SSF47473">
    <property type="entry name" value="EF-hand"/>
    <property type="match status" value="1"/>
</dbReference>
<dbReference type="InterPro" id="IPR011992">
    <property type="entry name" value="EF-hand-dom_pair"/>
</dbReference>
<organism evidence="10 11">
    <name type="scientific">Lymnaea stagnalis</name>
    <name type="common">Great pond snail</name>
    <name type="synonym">Helix stagnalis</name>
    <dbReference type="NCBI Taxonomy" id="6523"/>
    <lineage>
        <taxon>Eukaryota</taxon>
        <taxon>Metazoa</taxon>
        <taxon>Spiralia</taxon>
        <taxon>Lophotrochozoa</taxon>
        <taxon>Mollusca</taxon>
        <taxon>Gastropoda</taxon>
        <taxon>Heterobranchia</taxon>
        <taxon>Euthyneura</taxon>
        <taxon>Panpulmonata</taxon>
        <taxon>Hygrophila</taxon>
        <taxon>Lymnaeoidea</taxon>
        <taxon>Lymnaeidae</taxon>
        <taxon>Lymnaea</taxon>
    </lineage>
</organism>
<dbReference type="PANTHER" id="PTHR12086">
    <property type="entry name" value="EF-HAND DOMAIN C-TERMINAL CONTAINING PROTEIN"/>
    <property type="match status" value="1"/>
</dbReference>
<sequence length="606" mass="69212">MTTQSNKLPTISGQRVYEGRFFDRTPQCLAAGKLTGMGQSTEQCLRPKDERPPSPETVRKFRATFRPDAGQMRIFYGTAYDPQRQWAVEMTHGVNTEPTTSLKQIVNPDPKTFFQQRKIDRDENIYLSHNRAPLGRSYDQRPGLPKCLDPETFTFGLPTEMEVGAGGLINPNKNYEQVFREATEGHDLYVKSHADYYPRERVNRSYSSPNFHPQKRYGLPTPHCNDGKKAKETLMWLQETQADKATKFVNKRLEDFKEKFQPQLGKVLDPIKDTMNVPPDHTFGALHHPDPYGAGDVIHNRKPDNILRGKESQRAVVAAIRQQLKKLNYYHFNNLLEAFRFYDQDGKGKITLSNLHNVCVKYRLPVDFDMLEKVLDYCDVDKDGMINYIEFCNFLNWKDKMPTGLDELGPPPMMIGTDYLQRKGPPEKLIAEADLIAKTPQTTELTTRVLEKQIDFNVGNHSTSNAMYNAVIGPGGINSRSFRTYGVPSVRSDLRAPKIKRIHDRINYGDESYVYGLMSPSIFSQRGVFERDLLQPRTFEEIKSIFTNIGVRMTGEDMDKAYKMAAQGHPKGHVSVESFRNLLDDIQVQQIKAGVHPMALGEAQLF</sequence>
<keyword evidence="3" id="KW-0677">Repeat</keyword>
<dbReference type="InterPro" id="IPR040193">
    <property type="entry name" value="EFHC1/EFHC2/EFHB"/>
</dbReference>
<evidence type="ECO:0000259" key="9">
    <source>
        <dbReference type="PROSITE" id="PS50222"/>
    </source>
</evidence>
<protein>
    <recommendedName>
        <fullName evidence="9">EF-hand domain-containing protein</fullName>
    </recommendedName>
</protein>
<accession>A0AAV2HS75</accession>
<gene>
    <name evidence="10" type="ORF">GSLYS_00010227001</name>
</gene>
<feature type="domain" description="EF-hand" evidence="9">
    <location>
        <begin position="366"/>
        <end position="401"/>
    </location>
</feature>
<dbReference type="PROSITE" id="PS00018">
    <property type="entry name" value="EF_HAND_1"/>
    <property type="match status" value="1"/>
</dbReference>
<dbReference type="GO" id="GO:0005509">
    <property type="term" value="F:calcium ion binding"/>
    <property type="evidence" value="ECO:0007669"/>
    <property type="project" value="InterPro"/>
</dbReference>
<evidence type="ECO:0000256" key="1">
    <source>
        <dbReference type="ARBA" id="ARBA00004611"/>
    </source>
</evidence>
<evidence type="ECO:0000256" key="8">
    <source>
        <dbReference type="ARBA" id="ARBA00023273"/>
    </source>
</evidence>
<keyword evidence="6" id="KW-0969">Cilium</keyword>
<dbReference type="Gene3D" id="1.10.238.10">
    <property type="entry name" value="EF-hand"/>
    <property type="match status" value="1"/>
</dbReference>
<dbReference type="InterPro" id="IPR018247">
    <property type="entry name" value="EF_Hand_1_Ca_BS"/>
</dbReference>
<keyword evidence="5" id="KW-0282">Flagellum</keyword>
<comment type="caution">
    <text evidence="10">The sequence shown here is derived from an EMBL/GenBank/DDBJ whole genome shotgun (WGS) entry which is preliminary data.</text>
</comment>
<dbReference type="AlphaFoldDB" id="A0AAV2HS75"/>
<evidence type="ECO:0000256" key="6">
    <source>
        <dbReference type="ARBA" id="ARBA00023069"/>
    </source>
</evidence>
<proteinExistence type="predicted"/>
<evidence type="ECO:0000256" key="5">
    <source>
        <dbReference type="ARBA" id="ARBA00022846"/>
    </source>
</evidence>
<dbReference type="Pfam" id="PF25325">
    <property type="entry name" value="EF-hand_EFHB_C"/>
    <property type="match status" value="1"/>
</dbReference>
<keyword evidence="7" id="KW-0206">Cytoskeleton</keyword>
<keyword evidence="2" id="KW-0963">Cytoplasm</keyword>
<evidence type="ECO:0000313" key="10">
    <source>
        <dbReference type="EMBL" id="CAL1536314.1"/>
    </source>
</evidence>
<dbReference type="PANTHER" id="PTHR12086:SF12">
    <property type="entry name" value="EF-HAND DOMAIN-CONTAINING FAMILY MEMBER B"/>
    <property type="match status" value="1"/>
</dbReference>
<dbReference type="SMART" id="SM00054">
    <property type="entry name" value="EFh"/>
    <property type="match status" value="2"/>
</dbReference>
<dbReference type="EMBL" id="CAXITT010000226">
    <property type="protein sequence ID" value="CAL1536314.1"/>
    <property type="molecule type" value="Genomic_DNA"/>
</dbReference>
<evidence type="ECO:0000313" key="11">
    <source>
        <dbReference type="Proteomes" id="UP001497497"/>
    </source>
</evidence>
<evidence type="ECO:0000256" key="7">
    <source>
        <dbReference type="ARBA" id="ARBA00023212"/>
    </source>
</evidence>
<reference evidence="10 11" key="1">
    <citation type="submission" date="2024-04" db="EMBL/GenBank/DDBJ databases">
        <authorList>
            <consortium name="Genoscope - CEA"/>
            <person name="William W."/>
        </authorList>
    </citation>
    <scope>NUCLEOTIDE SEQUENCE [LARGE SCALE GENOMIC DNA]</scope>
</reference>
<dbReference type="InterPro" id="IPR057428">
    <property type="entry name" value="EFHB_EF-hand_C"/>
</dbReference>
<dbReference type="PROSITE" id="PS50222">
    <property type="entry name" value="EF_HAND_2"/>
    <property type="match status" value="2"/>
</dbReference>
<name>A0AAV2HS75_LYMST</name>
<feature type="domain" description="EF-hand" evidence="9">
    <location>
        <begin position="330"/>
        <end position="365"/>
    </location>
</feature>
<keyword evidence="8" id="KW-0966">Cell projection</keyword>
<dbReference type="Pfam" id="PF13499">
    <property type="entry name" value="EF-hand_7"/>
    <property type="match status" value="1"/>
</dbReference>
<dbReference type="Proteomes" id="UP001497497">
    <property type="component" value="Unassembled WGS sequence"/>
</dbReference>
<evidence type="ECO:0000256" key="4">
    <source>
        <dbReference type="ARBA" id="ARBA00022837"/>
    </source>
</evidence>
<keyword evidence="4" id="KW-0106">Calcium</keyword>
<evidence type="ECO:0000256" key="2">
    <source>
        <dbReference type="ARBA" id="ARBA00022490"/>
    </source>
</evidence>